<dbReference type="Pfam" id="PF11751">
    <property type="entry name" value="PorP_SprF"/>
    <property type="match status" value="1"/>
</dbReference>
<keyword evidence="1" id="KW-1133">Transmembrane helix</keyword>
<dbReference type="OrthoDB" id="1114455at2"/>
<evidence type="ECO:0008006" key="4">
    <source>
        <dbReference type="Google" id="ProtNLM"/>
    </source>
</evidence>
<accession>A0A2U0HVH2</accession>
<dbReference type="AlphaFoldDB" id="A0A2U0HVH2"/>
<organism evidence="2 3">
    <name type="scientific">Marixanthomonas spongiae</name>
    <dbReference type="NCBI Taxonomy" id="2174845"/>
    <lineage>
        <taxon>Bacteria</taxon>
        <taxon>Pseudomonadati</taxon>
        <taxon>Bacteroidota</taxon>
        <taxon>Flavobacteriia</taxon>
        <taxon>Flavobacteriales</taxon>
        <taxon>Flavobacteriaceae</taxon>
        <taxon>Marixanthomonas</taxon>
    </lineage>
</organism>
<dbReference type="EMBL" id="QEHR01000012">
    <property type="protein sequence ID" value="PVW12834.1"/>
    <property type="molecule type" value="Genomic_DNA"/>
</dbReference>
<protein>
    <recommendedName>
        <fullName evidence="4">Type IX secretion system membrane protein PorP/SprF</fullName>
    </recommendedName>
</protein>
<evidence type="ECO:0000313" key="3">
    <source>
        <dbReference type="Proteomes" id="UP000245962"/>
    </source>
</evidence>
<feature type="transmembrane region" description="Helical" evidence="1">
    <location>
        <begin position="12"/>
        <end position="31"/>
    </location>
</feature>
<dbReference type="InterPro" id="IPR019861">
    <property type="entry name" value="PorP/SprF_Bacteroidetes"/>
</dbReference>
<dbReference type="NCBIfam" id="TIGR03519">
    <property type="entry name" value="T9SS_PorP_fam"/>
    <property type="match status" value="1"/>
</dbReference>
<evidence type="ECO:0000313" key="2">
    <source>
        <dbReference type="EMBL" id="PVW12834.1"/>
    </source>
</evidence>
<reference evidence="2 3" key="1">
    <citation type="submission" date="2018-04" db="EMBL/GenBank/DDBJ databases">
        <title>Marixanthomonas spongiae HN-E44 sp. nov., isolated from a marine sponge.</title>
        <authorList>
            <person name="Luo L."/>
            <person name="Zhuang L."/>
        </authorList>
    </citation>
    <scope>NUCLEOTIDE SEQUENCE [LARGE SCALE GENOMIC DNA]</scope>
    <source>
        <strain evidence="2 3">HN-E44</strain>
    </source>
</reference>
<name>A0A2U0HVH2_9FLAO</name>
<gene>
    <name evidence="2" type="ORF">DDV96_14510</name>
</gene>
<keyword evidence="3" id="KW-1185">Reference proteome</keyword>
<keyword evidence="1" id="KW-0812">Transmembrane</keyword>
<keyword evidence="1" id="KW-0472">Membrane</keyword>
<proteinExistence type="predicted"/>
<dbReference type="Proteomes" id="UP000245962">
    <property type="component" value="Unassembled WGS sequence"/>
</dbReference>
<comment type="caution">
    <text evidence="2">The sequence shown here is derived from an EMBL/GenBank/DDBJ whole genome shotgun (WGS) entry which is preliminary data.</text>
</comment>
<sequence length="318" mass="35953">MIYKSIPRKETIAPLVRLCMLIAIGIMSFQMTAQQEAQYTQYMYNTSVINPAYVGSLGTLDIVGTYRDQWTGLDGAPVTQNLGIHAPLRNDKIGIGLNIQNETIGPAKEFNAVANFSYTVMVSPNTKLAFGLGAGVNLYDVDFSKGLFLDPNDFLLMNKIDQRVTPVIGAGTYLYGEKWYVGLSVPDFKTDDLYDDEERSIAEEQIQYYLMGGYVFDLNPRFKFKPAFLVKYQTDYPFVVDVSANFLYNERFMLGVSYRYDDAVSALAGIELFSGFFVGYSYDYTLTELTNFNSGSHEIVLRFTLPSKLKRINSPRFF</sequence>
<evidence type="ECO:0000256" key="1">
    <source>
        <dbReference type="SAM" id="Phobius"/>
    </source>
</evidence>